<keyword evidence="2" id="KW-1185">Reference proteome</keyword>
<sequence>MPYSVSVKCFVHSGGWTHRPGLVYFFTGRHASLVFVEERLSAQQPIGSPFRSGGILSNSTGAEQYWHFSPTEEEEEMLSTIRSPPGTLQFPN</sequence>
<protein>
    <submittedName>
        <fullName evidence="1">Uncharacterized protein</fullName>
    </submittedName>
</protein>
<dbReference type="AlphaFoldDB" id="A0A448X022"/>
<dbReference type="Proteomes" id="UP000784294">
    <property type="component" value="Unassembled WGS sequence"/>
</dbReference>
<evidence type="ECO:0000313" key="2">
    <source>
        <dbReference type="Proteomes" id="UP000784294"/>
    </source>
</evidence>
<reference evidence="1" key="1">
    <citation type="submission" date="2018-11" db="EMBL/GenBank/DDBJ databases">
        <authorList>
            <consortium name="Pathogen Informatics"/>
        </authorList>
    </citation>
    <scope>NUCLEOTIDE SEQUENCE</scope>
</reference>
<name>A0A448X022_9PLAT</name>
<accession>A0A448X022</accession>
<evidence type="ECO:0000313" key="1">
    <source>
        <dbReference type="EMBL" id="VEL24467.1"/>
    </source>
</evidence>
<proteinExistence type="predicted"/>
<organism evidence="1 2">
    <name type="scientific">Protopolystoma xenopodis</name>
    <dbReference type="NCBI Taxonomy" id="117903"/>
    <lineage>
        <taxon>Eukaryota</taxon>
        <taxon>Metazoa</taxon>
        <taxon>Spiralia</taxon>
        <taxon>Lophotrochozoa</taxon>
        <taxon>Platyhelminthes</taxon>
        <taxon>Monogenea</taxon>
        <taxon>Polyopisthocotylea</taxon>
        <taxon>Polystomatidea</taxon>
        <taxon>Polystomatidae</taxon>
        <taxon>Protopolystoma</taxon>
    </lineage>
</organism>
<dbReference type="EMBL" id="CAAALY010067892">
    <property type="protein sequence ID" value="VEL24467.1"/>
    <property type="molecule type" value="Genomic_DNA"/>
</dbReference>
<comment type="caution">
    <text evidence="1">The sequence shown here is derived from an EMBL/GenBank/DDBJ whole genome shotgun (WGS) entry which is preliminary data.</text>
</comment>
<gene>
    <name evidence="1" type="ORF">PXEA_LOCUS17907</name>
</gene>